<accession>A0AAD3Y0X9</accession>
<sequence>MATVTVDTMVGMAMAATMDIIIDTTHLKKNLLKLIVMVATDMVVTNMVDMEVTDMVAIVATDMADTEATDMVATDMAAMDTMVTDVMAFQRTKRRRSQVYDCKIVRVNMYLFSSLNKA</sequence>
<evidence type="ECO:0000313" key="2">
    <source>
        <dbReference type="Proteomes" id="UP001279734"/>
    </source>
</evidence>
<organism evidence="1 2">
    <name type="scientific">Nepenthes gracilis</name>
    <name type="common">Slender pitcher plant</name>
    <dbReference type="NCBI Taxonomy" id="150966"/>
    <lineage>
        <taxon>Eukaryota</taxon>
        <taxon>Viridiplantae</taxon>
        <taxon>Streptophyta</taxon>
        <taxon>Embryophyta</taxon>
        <taxon>Tracheophyta</taxon>
        <taxon>Spermatophyta</taxon>
        <taxon>Magnoliopsida</taxon>
        <taxon>eudicotyledons</taxon>
        <taxon>Gunneridae</taxon>
        <taxon>Pentapetalae</taxon>
        <taxon>Caryophyllales</taxon>
        <taxon>Nepenthaceae</taxon>
        <taxon>Nepenthes</taxon>
    </lineage>
</organism>
<reference evidence="1" key="1">
    <citation type="submission" date="2023-05" db="EMBL/GenBank/DDBJ databases">
        <title>Nepenthes gracilis genome sequencing.</title>
        <authorList>
            <person name="Fukushima K."/>
        </authorList>
    </citation>
    <scope>NUCLEOTIDE SEQUENCE</scope>
    <source>
        <strain evidence="1">SING2019-196</strain>
    </source>
</reference>
<protein>
    <submittedName>
        <fullName evidence="1">Uncharacterized protein</fullName>
    </submittedName>
</protein>
<dbReference type="Proteomes" id="UP001279734">
    <property type="component" value="Unassembled WGS sequence"/>
</dbReference>
<dbReference type="AlphaFoldDB" id="A0AAD3Y0X9"/>
<proteinExistence type="predicted"/>
<evidence type="ECO:0000313" key="1">
    <source>
        <dbReference type="EMBL" id="GMH25018.1"/>
    </source>
</evidence>
<comment type="caution">
    <text evidence="1">The sequence shown here is derived from an EMBL/GenBank/DDBJ whole genome shotgun (WGS) entry which is preliminary data.</text>
</comment>
<keyword evidence="2" id="KW-1185">Reference proteome</keyword>
<dbReference type="EMBL" id="BSYO01000028">
    <property type="protein sequence ID" value="GMH25018.1"/>
    <property type="molecule type" value="Genomic_DNA"/>
</dbReference>
<gene>
    <name evidence="1" type="ORF">Nepgr_026861</name>
</gene>
<name>A0AAD3Y0X9_NEPGR</name>